<dbReference type="Proteomes" id="UP000238220">
    <property type="component" value="Unassembled WGS sequence"/>
</dbReference>
<comment type="caution">
    <text evidence="2">The sequence shown here is derived from an EMBL/GenBank/DDBJ whole genome shotgun (WGS) entry which is preliminary data.</text>
</comment>
<keyword evidence="1" id="KW-1133">Transmembrane helix</keyword>
<evidence type="ECO:0000313" key="2">
    <source>
        <dbReference type="EMBL" id="PPE72446.1"/>
    </source>
</evidence>
<evidence type="ECO:0000256" key="1">
    <source>
        <dbReference type="SAM" id="Phobius"/>
    </source>
</evidence>
<dbReference type="EMBL" id="PSNW01000012">
    <property type="protein sequence ID" value="PPE72446.1"/>
    <property type="molecule type" value="Genomic_DNA"/>
</dbReference>
<evidence type="ECO:0000313" key="3">
    <source>
        <dbReference type="Proteomes" id="UP000238220"/>
    </source>
</evidence>
<organism evidence="2 3">
    <name type="scientific">Solimonas fluminis</name>
    <dbReference type="NCBI Taxonomy" id="2086571"/>
    <lineage>
        <taxon>Bacteria</taxon>
        <taxon>Pseudomonadati</taxon>
        <taxon>Pseudomonadota</taxon>
        <taxon>Gammaproteobacteria</taxon>
        <taxon>Nevskiales</taxon>
        <taxon>Nevskiaceae</taxon>
        <taxon>Solimonas</taxon>
    </lineage>
</organism>
<gene>
    <name evidence="2" type="ORF">C3942_18045</name>
</gene>
<feature type="transmembrane region" description="Helical" evidence="1">
    <location>
        <begin position="75"/>
        <end position="102"/>
    </location>
</feature>
<keyword evidence="1" id="KW-0472">Membrane</keyword>
<name>A0A2S5TBV6_9GAMM</name>
<reference evidence="2 3" key="1">
    <citation type="submission" date="2018-02" db="EMBL/GenBank/DDBJ databases">
        <title>Genome sequencing of Solimonas sp. HR-BB.</title>
        <authorList>
            <person name="Lee Y."/>
            <person name="Jeon C.O."/>
        </authorList>
    </citation>
    <scope>NUCLEOTIDE SEQUENCE [LARGE SCALE GENOMIC DNA]</scope>
    <source>
        <strain evidence="2 3">HR-BB</strain>
    </source>
</reference>
<feature type="transmembrane region" description="Helical" evidence="1">
    <location>
        <begin position="45"/>
        <end position="63"/>
    </location>
</feature>
<dbReference type="OrthoDB" id="7061302at2"/>
<feature type="transmembrane region" description="Helical" evidence="1">
    <location>
        <begin position="7"/>
        <end position="25"/>
    </location>
</feature>
<proteinExistence type="predicted"/>
<keyword evidence="3" id="KW-1185">Reference proteome</keyword>
<accession>A0A2S5TBV6</accession>
<keyword evidence="1" id="KW-0812">Transmembrane</keyword>
<protein>
    <submittedName>
        <fullName evidence="2">Uncharacterized protein</fullName>
    </submittedName>
</protein>
<dbReference type="RefSeq" id="WP_104231762.1">
    <property type="nucleotide sequence ID" value="NZ_PSNW01000012.1"/>
</dbReference>
<dbReference type="AlphaFoldDB" id="A0A2S5TBV6"/>
<sequence>MSTVIRLLWVKIIGTALAAALPMLLTPASVYEWLGFPPQPTMLFLRLYGLSTLALLAGYYGGIEQARRGELPRGVLRMGLVSNGGQGLMLGAAGIAGTYASWGGLAQALMWGLCLFILGIALAIALLLRRPRG</sequence>
<feature type="transmembrane region" description="Helical" evidence="1">
    <location>
        <begin position="108"/>
        <end position="128"/>
    </location>
</feature>